<feature type="domain" description="Peptidoglycan binding-like" evidence="1">
    <location>
        <begin position="45"/>
        <end position="104"/>
    </location>
</feature>
<dbReference type="Pfam" id="PF01471">
    <property type="entry name" value="PG_binding_1"/>
    <property type="match status" value="1"/>
</dbReference>
<name>A0A2M8LC44_9BACT</name>
<dbReference type="EMBL" id="PFEQ01000009">
    <property type="protein sequence ID" value="PJE74194.1"/>
    <property type="molecule type" value="Genomic_DNA"/>
</dbReference>
<accession>A0A2M8LC44</accession>
<dbReference type="SUPFAM" id="SSF47090">
    <property type="entry name" value="PGBD-like"/>
    <property type="match status" value="1"/>
</dbReference>
<dbReference type="Proteomes" id="UP000228700">
    <property type="component" value="Unassembled WGS sequence"/>
</dbReference>
<protein>
    <recommendedName>
        <fullName evidence="1">Peptidoglycan binding-like domain-containing protein</fullName>
    </recommendedName>
</protein>
<evidence type="ECO:0000313" key="3">
    <source>
        <dbReference type="Proteomes" id="UP000228700"/>
    </source>
</evidence>
<evidence type="ECO:0000259" key="1">
    <source>
        <dbReference type="Pfam" id="PF01471"/>
    </source>
</evidence>
<dbReference type="AlphaFoldDB" id="A0A2M8LC44"/>
<reference evidence="3" key="1">
    <citation type="submission" date="2017-09" db="EMBL/GenBank/DDBJ databases">
        <title>Depth-based differentiation of microbial function through sediment-hosted aquifers and enrichment of novel symbionts in the deep terrestrial subsurface.</title>
        <authorList>
            <person name="Probst A.J."/>
            <person name="Ladd B."/>
            <person name="Jarett J.K."/>
            <person name="Geller-Mcgrath D.E."/>
            <person name="Sieber C.M.K."/>
            <person name="Emerson J.B."/>
            <person name="Anantharaman K."/>
            <person name="Thomas B.C."/>
            <person name="Malmstrom R."/>
            <person name="Stieglmeier M."/>
            <person name="Klingl A."/>
            <person name="Woyke T."/>
            <person name="Ryan C.M."/>
            <person name="Banfield J.F."/>
        </authorList>
    </citation>
    <scope>NUCLEOTIDE SEQUENCE [LARGE SCALE GENOMIC DNA]</scope>
</reference>
<dbReference type="InterPro" id="IPR002477">
    <property type="entry name" value="Peptidoglycan-bd-like"/>
</dbReference>
<sequence>MKKKIILSIFVVTVLVLGGVVSTHYVQAQTEFSLFYGPDLFLGSTGQGVVELQGLLSELGYLKVPQGISLGYFGPLTLNALKDYQSSIGVISTGYYGTLTKNQMISVFKAKNWFTLLYPNRA</sequence>
<dbReference type="InterPro" id="IPR036366">
    <property type="entry name" value="PGBDSf"/>
</dbReference>
<organism evidence="2 3">
    <name type="scientific">Candidatus Taylorbacteria bacterium CG10_big_fil_rev_8_21_14_0_10_41_48</name>
    <dbReference type="NCBI Taxonomy" id="1975024"/>
    <lineage>
        <taxon>Bacteria</taxon>
        <taxon>Candidatus Tayloriibacteriota</taxon>
    </lineage>
</organism>
<dbReference type="InterPro" id="IPR036365">
    <property type="entry name" value="PGBD-like_sf"/>
</dbReference>
<dbReference type="Gene3D" id="1.10.101.10">
    <property type="entry name" value="PGBD-like superfamily/PGBD"/>
    <property type="match status" value="1"/>
</dbReference>
<comment type="caution">
    <text evidence="2">The sequence shown here is derived from an EMBL/GenBank/DDBJ whole genome shotgun (WGS) entry which is preliminary data.</text>
</comment>
<gene>
    <name evidence="2" type="ORF">COV01_01715</name>
</gene>
<evidence type="ECO:0000313" key="2">
    <source>
        <dbReference type="EMBL" id="PJE74194.1"/>
    </source>
</evidence>
<proteinExistence type="predicted"/>